<dbReference type="EnsemblPlants" id="TuG1812G0700002437.01.T04">
    <property type="protein sequence ID" value="TuG1812G0700002437.01.T04"/>
    <property type="gene ID" value="TuG1812G0700002437.01"/>
</dbReference>
<proteinExistence type="predicted"/>
<evidence type="ECO:0000313" key="3">
    <source>
        <dbReference type="Proteomes" id="UP000015106"/>
    </source>
</evidence>
<feature type="region of interest" description="Disordered" evidence="1">
    <location>
        <begin position="1"/>
        <end position="41"/>
    </location>
</feature>
<evidence type="ECO:0000313" key="2">
    <source>
        <dbReference type="EnsemblPlants" id="TuG1812G0700002437.01.T04"/>
    </source>
</evidence>
<feature type="compositionally biased region" description="Polar residues" evidence="1">
    <location>
        <begin position="77"/>
        <end position="92"/>
    </location>
</feature>
<dbReference type="Gramene" id="TuG1812G0700002437.01.T04">
    <property type="protein sequence ID" value="TuG1812G0700002437.01.T04"/>
    <property type="gene ID" value="TuG1812G0700002437.01"/>
</dbReference>
<protein>
    <submittedName>
        <fullName evidence="2">Uncharacterized protein</fullName>
    </submittedName>
</protein>
<dbReference type="Proteomes" id="UP000015106">
    <property type="component" value="Chromosome 7"/>
</dbReference>
<feature type="compositionally biased region" description="Basic and acidic residues" evidence="1">
    <location>
        <begin position="170"/>
        <end position="181"/>
    </location>
</feature>
<keyword evidence="3" id="KW-1185">Reference proteome</keyword>
<sequence length="236" mass="24765">MSWPDPAGTPSLPPRSASRSIRTHRQSFGSSCSAAHGHGPWTSRTCGGCCCTGPGWSRPPRPSWWPPRGRSCPRRTLSATLSGRAPTSSTLSGPRGLTSPSTRSSPSSATCSRRAPSLQPESPKSQRSRTSTSLTVTTSSPSSTTSRISTNSTKSPSVGPGTTWTPSGDQRQDVGHPHRLDPGSAPEVRHHARVAVSHGVYHRHVPVATVRAPAGAAAGGRLRPTHRLQVRGDLGS</sequence>
<feature type="compositionally biased region" description="Low complexity" evidence="1">
    <location>
        <begin position="128"/>
        <end position="155"/>
    </location>
</feature>
<feature type="compositionally biased region" description="Polar residues" evidence="1">
    <location>
        <begin position="160"/>
        <end position="169"/>
    </location>
</feature>
<accession>A0A8R7QZS6</accession>
<feature type="region of interest" description="Disordered" evidence="1">
    <location>
        <begin position="54"/>
        <end position="187"/>
    </location>
</feature>
<evidence type="ECO:0000256" key="1">
    <source>
        <dbReference type="SAM" id="MobiDB-lite"/>
    </source>
</evidence>
<feature type="compositionally biased region" description="Low complexity" evidence="1">
    <location>
        <begin position="98"/>
        <end position="117"/>
    </location>
</feature>
<organism evidence="2 3">
    <name type="scientific">Triticum urartu</name>
    <name type="common">Red wild einkorn</name>
    <name type="synonym">Crithodium urartu</name>
    <dbReference type="NCBI Taxonomy" id="4572"/>
    <lineage>
        <taxon>Eukaryota</taxon>
        <taxon>Viridiplantae</taxon>
        <taxon>Streptophyta</taxon>
        <taxon>Embryophyta</taxon>
        <taxon>Tracheophyta</taxon>
        <taxon>Spermatophyta</taxon>
        <taxon>Magnoliopsida</taxon>
        <taxon>Liliopsida</taxon>
        <taxon>Poales</taxon>
        <taxon>Poaceae</taxon>
        <taxon>BOP clade</taxon>
        <taxon>Pooideae</taxon>
        <taxon>Triticodae</taxon>
        <taxon>Triticeae</taxon>
        <taxon>Triticinae</taxon>
        <taxon>Triticum</taxon>
    </lineage>
</organism>
<reference evidence="2" key="2">
    <citation type="submission" date="2018-03" db="EMBL/GenBank/DDBJ databases">
        <title>The Triticum urartu genome reveals the dynamic nature of wheat genome evolution.</title>
        <authorList>
            <person name="Ling H."/>
            <person name="Ma B."/>
            <person name="Shi X."/>
            <person name="Liu H."/>
            <person name="Dong L."/>
            <person name="Sun H."/>
            <person name="Cao Y."/>
            <person name="Gao Q."/>
            <person name="Zheng S."/>
            <person name="Li Y."/>
            <person name="Yu Y."/>
            <person name="Du H."/>
            <person name="Qi M."/>
            <person name="Li Y."/>
            <person name="Yu H."/>
            <person name="Cui Y."/>
            <person name="Wang N."/>
            <person name="Chen C."/>
            <person name="Wu H."/>
            <person name="Zhao Y."/>
            <person name="Zhang J."/>
            <person name="Li Y."/>
            <person name="Zhou W."/>
            <person name="Zhang B."/>
            <person name="Hu W."/>
            <person name="Eijk M."/>
            <person name="Tang J."/>
            <person name="Witsenboer H."/>
            <person name="Zhao S."/>
            <person name="Li Z."/>
            <person name="Zhang A."/>
            <person name="Wang D."/>
            <person name="Liang C."/>
        </authorList>
    </citation>
    <scope>NUCLEOTIDE SEQUENCE [LARGE SCALE GENOMIC DNA]</scope>
    <source>
        <strain evidence="2">cv. G1812</strain>
    </source>
</reference>
<dbReference type="AlphaFoldDB" id="A0A8R7QZS6"/>
<reference evidence="2" key="3">
    <citation type="submission" date="2022-06" db="UniProtKB">
        <authorList>
            <consortium name="EnsemblPlants"/>
        </authorList>
    </citation>
    <scope>IDENTIFICATION</scope>
</reference>
<reference evidence="3" key="1">
    <citation type="journal article" date="2013" name="Nature">
        <title>Draft genome of the wheat A-genome progenitor Triticum urartu.</title>
        <authorList>
            <person name="Ling H.Q."/>
            <person name="Zhao S."/>
            <person name="Liu D."/>
            <person name="Wang J."/>
            <person name="Sun H."/>
            <person name="Zhang C."/>
            <person name="Fan H."/>
            <person name="Li D."/>
            <person name="Dong L."/>
            <person name="Tao Y."/>
            <person name="Gao C."/>
            <person name="Wu H."/>
            <person name="Li Y."/>
            <person name="Cui Y."/>
            <person name="Guo X."/>
            <person name="Zheng S."/>
            <person name="Wang B."/>
            <person name="Yu K."/>
            <person name="Liang Q."/>
            <person name="Yang W."/>
            <person name="Lou X."/>
            <person name="Chen J."/>
            <person name="Feng M."/>
            <person name="Jian J."/>
            <person name="Zhang X."/>
            <person name="Luo G."/>
            <person name="Jiang Y."/>
            <person name="Liu J."/>
            <person name="Wang Z."/>
            <person name="Sha Y."/>
            <person name="Zhang B."/>
            <person name="Wu H."/>
            <person name="Tang D."/>
            <person name="Shen Q."/>
            <person name="Xue P."/>
            <person name="Zou S."/>
            <person name="Wang X."/>
            <person name="Liu X."/>
            <person name="Wang F."/>
            <person name="Yang Y."/>
            <person name="An X."/>
            <person name="Dong Z."/>
            <person name="Zhang K."/>
            <person name="Zhang X."/>
            <person name="Luo M.C."/>
            <person name="Dvorak J."/>
            <person name="Tong Y."/>
            <person name="Wang J."/>
            <person name="Yang H."/>
            <person name="Li Z."/>
            <person name="Wang D."/>
            <person name="Zhang A."/>
            <person name="Wang J."/>
        </authorList>
    </citation>
    <scope>NUCLEOTIDE SEQUENCE</scope>
    <source>
        <strain evidence="3">cv. G1812</strain>
    </source>
</reference>
<name>A0A8R7QZS6_TRIUA</name>